<sequence>MIQLAELGSVLAEPVKSSVHTAVQPDGGGGADALAWVVTMLAPTRTSAEEPASTVRRMSFLRWRGSVGGDMAGSFRGGGSEGDPQPAGGPAAGRERPPDMPWNLRQVGRERSLRSKFYGRVE</sequence>
<evidence type="ECO:0000313" key="2">
    <source>
        <dbReference type="EMBL" id="GIJ65913.1"/>
    </source>
</evidence>
<keyword evidence="3" id="KW-1185">Reference proteome</keyword>
<feature type="region of interest" description="Disordered" evidence="1">
    <location>
        <begin position="71"/>
        <end position="108"/>
    </location>
</feature>
<evidence type="ECO:0000313" key="3">
    <source>
        <dbReference type="Proteomes" id="UP000635606"/>
    </source>
</evidence>
<accession>A0A8J3ZN62</accession>
<name>A0A8J3ZN62_9ACTN</name>
<dbReference type="Proteomes" id="UP000635606">
    <property type="component" value="Unassembled WGS sequence"/>
</dbReference>
<reference evidence="2" key="1">
    <citation type="submission" date="2021-01" db="EMBL/GenBank/DDBJ databases">
        <title>Whole genome shotgun sequence of Virgisporangium ochraceum NBRC 16418.</title>
        <authorList>
            <person name="Komaki H."/>
            <person name="Tamura T."/>
        </authorList>
    </citation>
    <scope>NUCLEOTIDE SEQUENCE</scope>
    <source>
        <strain evidence="2">NBRC 16418</strain>
    </source>
</reference>
<protein>
    <submittedName>
        <fullName evidence="2">Uncharacterized protein</fullName>
    </submittedName>
</protein>
<feature type="compositionally biased region" description="Gly residues" evidence="1">
    <location>
        <begin position="71"/>
        <end position="81"/>
    </location>
</feature>
<evidence type="ECO:0000256" key="1">
    <source>
        <dbReference type="SAM" id="MobiDB-lite"/>
    </source>
</evidence>
<proteinExistence type="predicted"/>
<dbReference type="EMBL" id="BOPH01000011">
    <property type="protein sequence ID" value="GIJ65913.1"/>
    <property type="molecule type" value="Genomic_DNA"/>
</dbReference>
<organism evidence="2 3">
    <name type="scientific">Virgisporangium ochraceum</name>
    <dbReference type="NCBI Taxonomy" id="65505"/>
    <lineage>
        <taxon>Bacteria</taxon>
        <taxon>Bacillati</taxon>
        <taxon>Actinomycetota</taxon>
        <taxon>Actinomycetes</taxon>
        <taxon>Micromonosporales</taxon>
        <taxon>Micromonosporaceae</taxon>
        <taxon>Virgisporangium</taxon>
    </lineage>
</organism>
<comment type="caution">
    <text evidence="2">The sequence shown here is derived from an EMBL/GenBank/DDBJ whole genome shotgun (WGS) entry which is preliminary data.</text>
</comment>
<dbReference type="AlphaFoldDB" id="A0A8J3ZN62"/>
<gene>
    <name evidence="2" type="ORF">Voc01_008300</name>
</gene>